<accession>A0ACB7Y9J6</accession>
<gene>
    <name evidence="1" type="ORF">Vadar_026566</name>
</gene>
<dbReference type="Proteomes" id="UP000828048">
    <property type="component" value="Chromosome 7"/>
</dbReference>
<reference evidence="1 2" key="1">
    <citation type="journal article" date="2021" name="Hortic Res">
        <title>High-quality reference genome and annotation aids understanding of berry development for evergreen blueberry (Vaccinium darrowii).</title>
        <authorList>
            <person name="Yu J."/>
            <person name="Hulse-Kemp A.M."/>
            <person name="Babiker E."/>
            <person name="Staton M."/>
        </authorList>
    </citation>
    <scope>NUCLEOTIDE SEQUENCE [LARGE SCALE GENOMIC DNA]</scope>
    <source>
        <strain evidence="2">cv. NJ 8807/NJ 8810</strain>
        <tissue evidence="1">Young leaf</tissue>
    </source>
</reference>
<proteinExistence type="predicted"/>
<evidence type="ECO:0000313" key="1">
    <source>
        <dbReference type="EMBL" id="KAH7850016.1"/>
    </source>
</evidence>
<keyword evidence="2" id="KW-1185">Reference proteome</keyword>
<name>A0ACB7Y9J6_9ERIC</name>
<protein>
    <submittedName>
        <fullName evidence="1">Uncharacterized protein</fullName>
    </submittedName>
</protein>
<evidence type="ECO:0000313" key="2">
    <source>
        <dbReference type="Proteomes" id="UP000828048"/>
    </source>
</evidence>
<dbReference type="EMBL" id="CM037157">
    <property type="protein sequence ID" value="KAH7850016.1"/>
    <property type="molecule type" value="Genomic_DNA"/>
</dbReference>
<comment type="caution">
    <text evidence="1">The sequence shown here is derived from an EMBL/GenBank/DDBJ whole genome shotgun (WGS) entry which is preliminary data.</text>
</comment>
<sequence length="453" mass="50153">MANSATNVNTTTTTFVSYCFKAYKSASEKTPESLVFLCDFTRDNGPVSIDNRGDTVLHLLATNGNKIALERLLQAGLLSDDLLTSKNVHGNVALHEAAGFGHKEVAEIMLRRKPELVFVCNDTGETPLYLAAGYGKKEVFEVLEGYNSDCMMGRRDGRTILHAAIDGERYSFHFGEKGESVAALSQIFWDLHWFKRVKNDCYPHLWYVYNSNGKSAKELFEENHSALRRQAENACKILSSNGVVLTILIGTINFATLLTLPGGFDQNTGQPMLLKTNKQELQLFLVYVLLALHFAAVALAALLLVPLSRFDTNDFYVAIPLKLLVGSVTVVNCTGFTITAFSQGYILEAELGPFMANFLALLLVGGSLDLDWWPPLEHSSKVLNNHEEKLTKVERAHKAALRSHCTLYPQLGSSQEFIATTTMLSGISAAIVPKQRGKDQRDTRTSRHRGTRT</sequence>
<organism evidence="1 2">
    <name type="scientific">Vaccinium darrowii</name>
    <dbReference type="NCBI Taxonomy" id="229202"/>
    <lineage>
        <taxon>Eukaryota</taxon>
        <taxon>Viridiplantae</taxon>
        <taxon>Streptophyta</taxon>
        <taxon>Embryophyta</taxon>
        <taxon>Tracheophyta</taxon>
        <taxon>Spermatophyta</taxon>
        <taxon>Magnoliopsida</taxon>
        <taxon>eudicotyledons</taxon>
        <taxon>Gunneridae</taxon>
        <taxon>Pentapetalae</taxon>
        <taxon>asterids</taxon>
        <taxon>Ericales</taxon>
        <taxon>Ericaceae</taxon>
        <taxon>Vaccinioideae</taxon>
        <taxon>Vaccinieae</taxon>
        <taxon>Vaccinium</taxon>
    </lineage>
</organism>